<protein>
    <recommendedName>
        <fullName evidence="6">Thioredoxin domain-containing protein</fullName>
    </recommendedName>
</protein>
<keyword evidence="5" id="KW-0732">Signal</keyword>
<dbReference type="InterPro" id="IPR013766">
    <property type="entry name" value="Thioredoxin_domain"/>
</dbReference>
<keyword evidence="3" id="KW-1015">Disulfide bond</keyword>
<dbReference type="Gene3D" id="3.40.30.10">
    <property type="entry name" value="Glutaredoxin"/>
    <property type="match status" value="1"/>
</dbReference>
<keyword evidence="4" id="KW-0676">Redox-active center</keyword>
<feature type="signal peptide" evidence="5">
    <location>
        <begin position="1"/>
        <end position="20"/>
    </location>
</feature>
<reference evidence="8" key="1">
    <citation type="journal article" date="2019" name="Int. J. Syst. Evol. Microbiol.">
        <title>The Global Catalogue of Microorganisms (GCM) 10K type strain sequencing project: providing services to taxonomists for standard genome sequencing and annotation.</title>
        <authorList>
            <consortium name="The Broad Institute Genomics Platform"/>
            <consortium name="The Broad Institute Genome Sequencing Center for Infectious Disease"/>
            <person name="Wu L."/>
            <person name="Ma J."/>
        </authorList>
    </citation>
    <scope>NUCLEOTIDE SEQUENCE [LARGE SCALE GENOMIC DNA]</scope>
    <source>
        <strain evidence="8">JCM 18715</strain>
    </source>
</reference>
<dbReference type="PROSITE" id="PS51352">
    <property type="entry name" value="THIOREDOXIN_2"/>
    <property type="match status" value="1"/>
</dbReference>
<comment type="caution">
    <text evidence="7">The sequence shown here is derived from an EMBL/GenBank/DDBJ whole genome shotgun (WGS) entry which is preliminary data.</text>
</comment>
<proteinExistence type="predicted"/>
<dbReference type="InterPro" id="IPR036249">
    <property type="entry name" value="Thioredoxin-like_sf"/>
</dbReference>
<comment type="subcellular location">
    <subcellularLocation>
        <location evidence="1">Cell envelope</location>
    </subcellularLocation>
</comment>
<dbReference type="InterPro" id="IPR017937">
    <property type="entry name" value="Thioredoxin_CS"/>
</dbReference>
<evidence type="ECO:0000256" key="1">
    <source>
        <dbReference type="ARBA" id="ARBA00004196"/>
    </source>
</evidence>
<accession>A0ABP9R8C5</accession>
<dbReference type="InterPro" id="IPR013740">
    <property type="entry name" value="Redoxin"/>
</dbReference>
<sequence length="175" mass="18985">MQRRTLITAAVMLAAAIAGAASWYAVKGLVKPDNEAIAALMQLELPDADGKTVDFAQWKGKPLVVNFWATWCAPCREEMPLLDSAAKNHPKLQFVGISVDDAAHVREFQSKTPVSYPLPITTLAITELAGKLGNKAMGLPFTVFVRDNGEIAAIKLGALKEADLRDYLAQIEPPR</sequence>
<evidence type="ECO:0000313" key="8">
    <source>
        <dbReference type="Proteomes" id="UP001500547"/>
    </source>
</evidence>
<dbReference type="Proteomes" id="UP001500547">
    <property type="component" value="Unassembled WGS sequence"/>
</dbReference>
<keyword evidence="8" id="KW-1185">Reference proteome</keyword>
<evidence type="ECO:0000256" key="3">
    <source>
        <dbReference type="ARBA" id="ARBA00023157"/>
    </source>
</evidence>
<gene>
    <name evidence="7" type="ORF">GCM10025770_39020</name>
</gene>
<feature type="domain" description="Thioredoxin" evidence="6">
    <location>
        <begin position="34"/>
        <end position="173"/>
    </location>
</feature>
<name>A0ABP9R8C5_9RHOO</name>
<keyword evidence="2" id="KW-0201">Cytochrome c-type biogenesis</keyword>
<evidence type="ECO:0000313" key="7">
    <source>
        <dbReference type="EMBL" id="GAA5172580.1"/>
    </source>
</evidence>
<evidence type="ECO:0000256" key="4">
    <source>
        <dbReference type="ARBA" id="ARBA00023284"/>
    </source>
</evidence>
<dbReference type="PANTHER" id="PTHR42852">
    <property type="entry name" value="THIOL:DISULFIDE INTERCHANGE PROTEIN DSBE"/>
    <property type="match status" value="1"/>
</dbReference>
<dbReference type="Pfam" id="PF08534">
    <property type="entry name" value="Redoxin"/>
    <property type="match status" value="1"/>
</dbReference>
<dbReference type="PROSITE" id="PS00194">
    <property type="entry name" value="THIOREDOXIN_1"/>
    <property type="match status" value="1"/>
</dbReference>
<dbReference type="RefSeq" id="WP_345534799.1">
    <property type="nucleotide sequence ID" value="NZ_BAABLD010000017.1"/>
</dbReference>
<evidence type="ECO:0000256" key="2">
    <source>
        <dbReference type="ARBA" id="ARBA00022748"/>
    </source>
</evidence>
<dbReference type="InterPro" id="IPR050553">
    <property type="entry name" value="Thioredoxin_ResA/DsbE_sf"/>
</dbReference>
<dbReference type="CDD" id="cd02966">
    <property type="entry name" value="TlpA_like_family"/>
    <property type="match status" value="1"/>
</dbReference>
<evidence type="ECO:0000259" key="6">
    <source>
        <dbReference type="PROSITE" id="PS51352"/>
    </source>
</evidence>
<dbReference type="SUPFAM" id="SSF52833">
    <property type="entry name" value="Thioredoxin-like"/>
    <property type="match status" value="1"/>
</dbReference>
<dbReference type="PANTHER" id="PTHR42852:SF6">
    <property type="entry name" value="THIOL:DISULFIDE INTERCHANGE PROTEIN DSBE"/>
    <property type="match status" value="1"/>
</dbReference>
<feature type="chain" id="PRO_5046535383" description="Thioredoxin domain-containing protein" evidence="5">
    <location>
        <begin position="21"/>
        <end position="175"/>
    </location>
</feature>
<evidence type="ECO:0000256" key="5">
    <source>
        <dbReference type="SAM" id="SignalP"/>
    </source>
</evidence>
<dbReference type="EMBL" id="BAABLD010000017">
    <property type="protein sequence ID" value="GAA5172580.1"/>
    <property type="molecule type" value="Genomic_DNA"/>
</dbReference>
<organism evidence="7 8">
    <name type="scientific">Viridibacterium curvum</name>
    <dbReference type="NCBI Taxonomy" id="1101404"/>
    <lineage>
        <taxon>Bacteria</taxon>
        <taxon>Pseudomonadati</taxon>
        <taxon>Pseudomonadota</taxon>
        <taxon>Betaproteobacteria</taxon>
        <taxon>Rhodocyclales</taxon>
        <taxon>Rhodocyclaceae</taxon>
        <taxon>Viridibacterium</taxon>
    </lineage>
</organism>